<evidence type="ECO:0000256" key="1">
    <source>
        <dbReference type="SAM" id="MobiDB-lite"/>
    </source>
</evidence>
<sequence length="211" mass="22595">MVQARDSPAPSLEDHLMTQLSDTQAVILSAACAREGGFVLPITAALKGGAVKVVLISLIKKELAEEILAEPSQPVWREDEDGTPLTLRATPAAYEALGMGADTDADTAPEEEPATDMADQPKTPVTEADSSPDEAEEVQRVRKTRQGSKQEALIAMLKRPEGASIAEITAEFGWQPHTVRGAIAGALKKKLGLEVISEKIEGRGRIYKIQD</sequence>
<feature type="compositionally biased region" description="Acidic residues" evidence="1">
    <location>
        <begin position="103"/>
        <end position="114"/>
    </location>
</feature>
<protein>
    <recommendedName>
        <fullName evidence="4">DUF3489 domain-containing protein</fullName>
    </recommendedName>
</protein>
<name>Q2W855_PARM1</name>
<keyword evidence="3" id="KW-1185">Reference proteome</keyword>
<dbReference type="EMBL" id="AP007255">
    <property type="protein sequence ID" value="BAE49970.1"/>
    <property type="molecule type" value="Genomic_DNA"/>
</dbReference>
<dbReference type="STRING" id="342108.amb1166"/>
<gene>
    <name evidence="2" type="ordered locus">amb1166</name>
</gene>
<reference evidence="2 3" key="1">
    <citation type="journal article" date="2005" name="DNA Res.">
        <title>Complete genome sequence of the facultative anaerobic magnetotactic bacterium Magnetospirillum sp. strain AMB-1.</title>
        <authorList>
            <person name="Matsunaga T."/>
            <person name="Okamura Y."/>
            <person name="Fukuda Y."/>
            <person name="Wahyudi A.T."/>
            <person name="Murase Y."/>
            <person name="Takeyama H."/>
        </authorList>
    </citation>
    <scope>NUCLEOTIDE SEQUENCE [LARGE SCALE GENOMIC DNA]</scope>
    <source>
        <strain evidence="3">ATCC 700264 / AMB-1</strain>
    </source>
</reference>
<accession>Q2W855</accession>
<organism evidence="2 3">
    <name type="scientific">Paramagnetospirillum magneticum (strain ATCC 700264 / AMB-1)</name>
    <name type="common">Magnetospirillum magneticum</name>
    <dbReference type="NCBI Taxonomy" id="342108"/>
    <lineage>
        <taxon>Bacteria</taxon>
        <taxon>Pseudomonadati</taxon>
        <taxon>Pseudomonadota</taxon>
        <taxon>Alphaproteobacteria</taxon>
        <taxon>Rhodospirillales</taxon>
        <taxon>Magnetospirillaceae</taxon>
        <taxon>Paramagnetospirillum</taxon>
    </lineage>
</organism>
<proteinExistence type="predicted"/>
<dbReference type="InterPro" id="IPR021880">
    <property type="entry name" value="DUF3489"/>
</dbReference>
<feature type="region of interest" description="Disordered" evidence="1">
    <location>
        <begin position="102"/>
        <end position="136"/>
    </location>
</feature>
<evidence type="ECO:0000313" key="2">
    <source>
        <dbReference type="EMBL" id="BAE49970.1"/>
    </source>
</evidence>
<dbReference type="Pfam" id="PF11994">
    <property type="entry name" value="DUF3489"/>
    <property type="match status" value="1"/>
</dbReference>
<dbReference type="KEGG" id="mag:amb1166"/>
<evidence type="ECO:0000313" key="3">
    <source>
        <dbReference type="Proteomes" id="UP000007058"/>
    </source>
</evidence>
<dbReference type="HOGENOM" id="CLU_102158_0_0_5"/>
<dbReference type="AlphaFoldDB" id="Q2W855"/>
<dbReference type="Proteomes" id="UP000007058">
    <property type="component" value="Chromosome"/>
</dbReference>
<evidence type="ECO:0008006" key="4">
    <source>
        <dbReference type="Google" id="ProtNLM"/>
    </source>
</evidence>